<accession>A0A095ETI1</accession>
<keyword evidence="2" id="KW-1185">Reference proteome</keyword>
<dbReference type="EMBL" id="CP025772">
    <property type="protein sequence ID" value="KGB80058.1"/>
    <property type="molecule type" value="Genomic_DNA"/>
</dbReference>
<dbReference type="RefSeq" id="XP_062885694.1">
    <property type="nucleotide sequence ID" value="XM_063029665.1"/>
</dbReference>
<sequence length="381" mass="43790">MFNRKKYSFTSQHIISRVNRVFKKSNVDSISFDSPVDLSIPSTQALPSTSTFLHSLYTSESRPAQEVSLFTRLYPVHQRILEEYAVLRPITALCLSRTSYAVCLPIVFRKITACHDRLHRFALKPDRSDLRAGLSVGGLLYVEHLAIDCFSALGQLINHKREFYRRGEVGPKPFARLQWVEVSLKASGCCCLATPSSEPVTSRFWFRLLWELVQSVEGGLEGLVVHLQGKEIRHEFFGHIQLLLDALQPRRAVIKLTKDDWPRSANYTNLRSWLKSRRLIIEFLSAPDQHSYRGHSANCILVSQCLVLAEIIPMHVAELAKEYGQWRKVWEGGFVVEYRTPQAERIRNTVGQWPYRKISEGEVEDVEQFAYKHCDFVELPA</sequence>
<evidence type="ECO:0000313" key="1">
    <source>
        <dbReference type="EMBL" id="KGB80058.1"/>
    </source>
</evidence>
<dbReference type="InterPro" id="IPR022235">
    <property type="entry name" value="DUF3760"/>
</dbReference>
<dbReference type="VEuPathDB" id="FungiDB:CNBG_5814"/>
<dbReference type="OrthoDB" id="2568742at2759"/>
<dbReference type="KEGG" id="cdeu:CNBG_5814"/>
<dbReference type="OMA" id="TSHSANC"/>
<dbReference type="GeneID" id="88181941"/>
<dbReference type="HOGENOM" id="CLU_725659_0_0_1"/>
<name>A0A095ETI1_CRYD2</name>
<organism evidence="1 2">
    <name type="scientific">Cryptococcus deuterogattii (strain R265)</name>
    <name type="common">Cryptococcus gattii VGII (strain R265)</name>
    <dbReference type="NCBI Taxonomy" id="294750"/>
    <lineage>
        <taxon>Eukaryota</taxon>
        <taxon>Fungi</taxon>
        <taxon>Dikarya</taxon>
        <taxon>Basidiomycota</taxon>
        <taxon>Agaricomycotina</taxon>
        <taxon>Tremellomycetes</taxon>
        <taxon>Tremellales</taxon>
        <taxon>Cryptococcaceae</taxon>
        <taxon>Cryptococcus</taxon>
        <taxon>Cryptococcus gattii species complex</taxon>
    </lineage>
</organism>
<dbReference type="Pfam" id="PF12586">
    <property type="entry name" value="DUF3760"/>
    <property type="match status" value="1"/>
</dbReference>
<dbReference type="AlphaFoldDB" id="A0A095ETI1"/>
<gene>
    <name evidence="1" type="ORF">CNBG_5814</name>
</gene>
<reference evidence="1 2" key="2">
    <citation type="journal article" date="2018" name="Proc. Natl. Acad. Sci.">
        <title>RNAi is a critical determinant of centromere evolution in closely related fungi.</title>
        <authorList>
            <person name="Yadav V."/>
            <person name="Sun S."/>
            <person name="Billmyre R.B."/>
            <person name="Thimmappa B.C."/>
            <person name="Shea T."/>
            <person name="Lintner R."/>
            <person name="Bakkeren G."/>
            <person name="Cuomo C.A."/>
            <person name="Heitman J."/>
            <person name="Sanyal K."/>
        </authorList>
    </citation>
    <scope>NUCLEOTIDE SEQUENCE [LARGE SCALE GENOMIC DNA]</scope>
    <source>
        <strain evidence="1 2">R265</strain>
    </source>
</reference>
<evidence type="ECO:0000313" key="2">
    <source>
        <dbReference type="Proteomes" id="UP000029445"/>
    </source>
</evidence>
<protein>
    <submittedName>
        <fullName evidence="1">Uncharacterized protein</fullName>
    </submittedName>
</protein>
<dbReference type="Proteomes" id="UP000029445">
    <property type="component" value="Chromosome 14"/>
</dbReference>
<proteinExistence type="predicted"/>
<reference evidence="1 2" key="1">
    <citation type="journal article" date="2011" name="MBio">
        <title>Genome variation in Cryptococcus gattii, an emerging pathogen of immunocompetent hosts.</title>
        <authorList>
            <person name="D'Souza C.A."/>
            <person name="Kronstad J.W."/>
            <person name="Taylor G."/>
            <person name="Warren R."/>
            <person name="Yuen M."/>
            <person name="Hu G."/>
            <person name="Jung W.H."/>
            <person name="Sham A."/>
            <person name="Kidd S.E."/>
            <person name="Tangen K."/>
            <person name="Lee N."/>
            <person name="Zeilmaker T."/>
            <person name="Sawkins J."/>
            <person name="McVicker G."/>
            <person name="Shah S."/>
            <person name="Gnerre S."/>
            <person name="Griggs A."/>
            <person name="Zeng Q."/>
            <person name="Bartlett K."/>
            <person name="Li W."/>
            <person name="Wang X."/>
            <person name="Heitman J."/>
            <person name="Stajich J.E."/>
            <person name="Fraser J.A."/>
            <person name="Meyer W."/>
            <person name="Carter D."/>
            <person name="Schein J."/>
            <person name="Krzywinski M."/>
            <person name="Kwon-Chung K.J."/>
            <person name="Varma A."/>
            <person name="Wang J."/>
            <person name="Brunham R."/>
            <person name="Fyfe M."/>
            <person name="Ouellette B.F."/>
            <person name="Siddiqui A."/>
            <person name="Marra M."/>
            <person name="Jones S."/>
            <person name="Holt R."/>
            <person name="Birren B.W."/>
            <person name="Galagan J.E."/>
            <person name="Cuomo C.A."/>
        </authorList>
    </citation>
    <scope>NUCLEOTIDE SEQUENCE [LARGE SCALE GENOMIC DNA]</scope>
    <source>
        <strain evidence="1 2">R265</strain>
    </source>
</reference>